<evidence type="ECO:0000313" key="2">
    <source>
        <dbReference type="Proteomes" id="UP000008550"/>
    </source>
</evidence>
<organism evidence="1 2">
    <name type="scientific">Heliobacterium modesticaldum (strain ATCC 51547 / Ice1)</name>
    <dbReference type="NCBI Taxonomy" id="498761"/>
    <lineage>
        <taxon>Bacteria</taxon>
        <taxon>Bacillati</taxon>
        <taxon>Bacillota</taxon>
        <taxon>Clostridia</taxon>
        <taxon>Eubacteriales</taxon>
        <taxon>Heliobacteriaceae</taxon>
        <taxon>Heliomicrobium</taxon>
    </lineage>
</organism>
<proteinExistence type="predicted"/>
<dbReference type="KEGG" id="hmo:HM1_0023"/>
<dbReference type="STRING" id="498761.HM1_0023"/>
<gene>
    <name evidence="1" type="ORF">HM1_0023</name>
</gene>
<name>B0THX5_HELMI</name>
<evidence type="ECO:0000313" key="1">
    <source>
        <dbReference type="EMBL" id="ABZ82648.1"/>
    </source>
</evidence>
<reference evidence="1 2" key="1">
    <citation type="journal article" date="2008" name="J. Bacteriol.">
        <title>The genome of Heliobacterium modesticaldum, a phototrophic representative of the Firmicutes containing the simplest photosynthetic apparatus.</title>
        <authorList>
            <person name="Sattley W.M."/>
            <person name="Madigan M.T."/>
            <person name="Swingley W.D."/>
            <person name="Cheung P.C."/>
            <person name="Clocksin K.M."/>
            <person name="Conrad A.L."/>
            <person name="Dejesa L.C."/>
            <person name="Honchak B.M."/>
            <person name="Jung D.O."/>
            <person name="Karbach L.E."/>
            <person name="Kurdoglu A."/>
            <person name="Lahiri S."/>
            <person name="Mastrian S.D."/>
            <person name="Page L.E."/>
            <person name="Taylor H.L."/>
            <person name="Wang Z.T."/>
            <person name="Raymond J."/>
            <person name="Chen M."/>
            <person name="Blankenship R.E."/>
            <person name="Touchman J.W."/>
        </authorList>
    </citation>
    <scope>NUCLEOTIDE SEQUENCE [LARGE SCALE GENOMIC DNA]</scope>
    <source>
        <strain evidence="2">ATCC 51547 / Ice1</strain>
    </source>
</reference>
<keyword evidence="2" id="KW-1185">Reference proteome</keyword>
<sequence length="46" mass="5016">MVITVTGGLQRQFLMISLDALESGLLTESPPQIRNDIVVVSGKTMR</sequence>
<dbReference type="EMBL" id="CP000930">
    <property type="protein sequence ID" value="ABZ82648.1"/>
    <property type="molecule type" value="Genomic_DNA"/>
</dbReference>
<dbReference type="Proteomes" id="UP000008550">
    <property type="component" value="Chromosome"/>
</dbReference>
<accession>B0THX5</accession>
<protein>
    <submittedName>
        <fullName evidence="1">Uncharacterized protein</fullName>
    </submittedName>
</protein>
<dbReference type="AlphaFoldDB" id="B0THX5"/>
<dbReference type="HOGENOM" id="CLU_3184451_0_0_9"/>